<accession>A0A9P6A0N0</accession>
<dbReference type="SUPFAM" id="SSF48208">
    <property type="entry name" value="Six-hairpin glycosidases"/>
    <property type="match status" value="1"/>
</dbReference>
<dbReference type="EMBL" id="MU154559">
    <property type="protein sequence ID" value="KAF9495719.1"/>
    <property type="molecule type" value="Genomic_DNA"/>
</dbReference>
<dbReference type="AlphaFoldDB" id="A0A9P6A0N0"/>
<keyword evidence="2" id="KW-0326">Glycosidase</keyword>
<dbReference type="GO" id="GO:0005975">
    <property type="term" value="P:carbohydrate metabolic process"/>
    <property type="evidence" value="ECO:0007669"/>
    <property type="project" value="InterPro"/>
</dbReference>
<proteinExistence type="predicted"/>
<dbReference type="InterPro" id="IPR010905">
    <property type="entry name" value="Glyco_hydro_88"/>
</dbReference>
<dbReference type="PANTHER" id="PTHR41814">
    <property type="entry name" value="EXPRESSED PROTEIN"/>
    <property type="match status" value="1"/>
</dbReference>
<dbReference type="PANTHER" id="PTHR41814:SF1">
    <property type="entry name" value="CELLULASE"/>
    <property type="match status" value="1"/>
</dbReference>
<evidence type="ECO:0000313" key="3">
    <source>
        <dbReference type="Proteomes" id="UP000807025"/>
    </source>
</evidence>
<dbReference type="GO" id="GO:0016798">
    <property type="term" value="F:hydrolase activity, acting on glycosyl bonds"/>
    <property type="evidence" value="ECO:0007669"/>
    <property type="project" value="UniProtKB-KW"/>
</dbReference>
<evidence type="ECO:0000256" key="1">
    <source>
        <dbReference type="ARBA" id="ARBA00022801"/>
    </source>
</evidence>
<dbReference type="OrthoDB" id="4138492at2759"/>
<evidence type="ECO:0000313" key="2">
    <source>
        <dbReference type="EMBL" id="KAF9495719.1"/>
    </source>
</evidence>
<dbReference type="InterPro" id="IPR008928">
    <property type="entry name" value="6-hairpin_glycosidase_sf"/>
</dbReference>
<sequence>MPSWIAALAATAALVQPHVQDGLNNNTLASVRTRLLQTANHSWELGTAAEALTEFSWPSLSVFNASAFPPPAHLSATNNASDVLAIARKVVAEKPADSLPLFANEGSAADPASVGVAVLLANWTRSDLSDNSYADAAQGQLVYLLEQAPKTAEGAISHRNEQVQLWADFVYMVPPFIAYYGALQGGKAAEDLLQVAYDQCRMYRDGLRDEGGLWRHIALGDWQDATHWGTAFADGVLTAWLSGNAWAAAGMLRVLSTIDHSKQARLFVEQRRNLTNWIQEILVASWSHQAPNGTLFNVIDDPSTFADTSSTALLAAVTYRMAQISRNATLVPFANKALKLIEDSIDEDGWLANTVDPLTFNTPSKPGEHSPEGQAFVLLLHSAWRSYKNFLQSLTN</sequence>
<reference evidence="2" key="1">
    <citation type="submission" date="2020-11" db="EMBL/GenBank/DDBJ databases">
        <authorList>
            <consortium name="DOE Joint Genome Institute"/>
            <person name="Ahrendt S."/>
            <person name="Riley R."/>
            <person name="Andreopoulos W."/>
            <person name="Labutti K."/>
            <person name="Pangilinan J."/>
            <person name="Ruiz-Duenas F.J."/>
            <person name="Barrasa J.M."/>
            <person name="Sanchez-Garcia M."/>
            <person name="Camarero S."/>
            <person name="Miyauchi S."/>
            <person name="Serrano A."/>
            <person name="Linde D."/>
            <person name="Babiker R."/>
            <person name="Drula E."/>
            <person name="Ayuso-Fernandez I."/>
            <person name="Pacheco R."/>
            <person name="Padilla G."/>
            <person name="Ferreira P."/>
            <person name="Barriuso J."/>
            <person name="Kellner H."/>
            <person name="Castanera R."/>
            <person name="Alfaro M."/>
            <person name="Ramirez L."/>
            <person name="Pisabarro A.G."/>
            <person name="Kuo A."/>
            <person name="Tritt A."/>
            <person name="Lipzen A."/>
            <person name="He G."/>
            <person name="Yan M."/>
            <person name="Ng V."/>
            <person name="Cullen D."/>
            <person name="Martin F."/>
            <person name="Rosso M.-N."/>
            <person name="Henrissat B."/>
            <person name="Hibbett D."/>
            <person name="Martinez A.T."/>
            <person name="Grigoriev I.V."/>
        </authorList>
    </citation>
    <scope>NUCLEOTIDE SEQUENCE</scope>
    <source>
        <strain evidence="2">ATCC 90797</strain>
    </source>
</reference>
<dbReference type="Pfam" id="PF07470">
    <property type="entry name" value="Glyco_hydro_88"/>
    <property type="match status" value="1"/>
</dbReference>
<organism evidence="2 3">
    <name type="scientific">Pleurotus eryngii</name>
    <name type="common">Boletus of the steppes</name>
    <dbReference type="NCBI Taxonomy" id="5323"/>
    <lineage>
        <taxon>Eukaryota</taxon>
        <taxon>Fungi</taxon>
        <taxon>Dikarya</taxon>
        <taxon>Basidiomycota</taxon>
        <taxon>Agaricomycotina</taxon>
        <taxon>Agaricomycetes</taxon>
        <taxon>Agaricomycetidae</taxon>
        <taxon>Agaricales</taxon>
        <taxon>Pleurotineae</taxon>
        <taxon>Pleurotaceae</taxon>
        <taxon>Pleurotus</taxon>
    </lineage>
</organism>
<comment type="caution">
    <text evidence="2">The sequence shown here is derived from an EMBL/GenBank/DDBJ whole genome shotgun (WGS) entry which is preliminary data.</text>
</comment>
<dbReference type="Proteomes" id="UP000807025">
    <property type="component" value="Unassembled WGS sequence"/>
</dbReference>
<keyword evidence="1" id="KW-0378">Hydrolase</keyword>
<gene>
    <name evidence="2" type="ORF">BDN71DRAFT_1430769</name>
</gene>
<name>A0A9P6A0N0_PLEER</name>
<dbReference type="Gene3D" id="1.50.10.10">
    <property type="match status" value="1"/>
</dbReference>
<protein>
    <submittedName>
        <fullName evidence="2">Six-hairpin glycosidase</fullName>
    </submittedName>
</protein>
<dbReference type="InterPro" id="IPR012341">
    <property type="entry name" value="6hp_glycosidase-like_sf"/>
</dbReference>
<keyword evidence="3" id="KW-1185">Reference proteome</keyword>